<feature type="transmembrane region" description="Helical" evidence="3">
    <location>
        <begin position="62"/>
        <end position="80"/>
    </location>
</feature>
<evidence type="ECO:0000313" key="6">
    <source>
        <dbReference type="Proteomes" id="UP000007350"/>
    </source>
</evidence>
<keyword evidence="3" id="KW-0472">Membrane</keyword>
<dbReference type="AlphaFoldDB" id="K2NR82"/>
<evidence type="ECO:0000256" key="3">
    <source>
        <dbReference type="SAM" id="Phobius"/>
    </source>
</evidence>
<protein>
    <recommendedName>
        <fullName evidence="1">peptidylprolyl isomerase</fullName>
        <ecNumber evidence="1">5.2.1.8</ecNumber>
    </recommendedName>
</protein>
<dbReference type="InterPro" id="IPR046357">
    <property type="entry name" value="PPIase_dom_sf"/>
</dbReference>
<proteinExistence type="predicted"/>
<sequence>MSTESEHSSGGVVSAAEGEEPLLDVSPETTAAEKSTLHVVNTDSEDVQPPPFRLMDGVMGSYTVWLAVLVLLIAVGNWRYDVYTMFETREDFQARYTEYLTKRWSREGEALLANASLDPSFTHYRGARIHFRAITRRVPIPGTTPTQFKVKIGLPEVDNENRWRGDEDETDDKWRELRNELRCVGEGGKLHFQIVGILSDGTRFLSTYMDGKEAEGHNLRESFPCFKKVVSMMCTGDKWEIVCAPEEAYGPDGDEKVPPAATTVWRISVESVESKRITTRKEAEALLAASVVHAKGTPRMTRKQLFEKAKIYLPVSKTL</sequence>
<gene>
    <name evidence="5" type="ORF">MOQ_004713</name>
</gene>
<feature type="domain" description="PPIase FKBP-type" evidence="4">
    <location>
        <begin position="187"/>
        <end position="273"/>
    </location>
</feature>
<dbReference type="InterPro" id="IPR001179">
    <property type="entry name" value="PPIase_FKBP_dom"/>
</dbReference>
<evidence type="ECO:0000259" key="4">
    <source>
        <dbReference type="PROSITE" id="PS50059"/>
    </source>
</evidence>
<dbReference type="Gene3D" id="3.10.50.40">
    <property type="match status" value="1"/>
</dbReference>
<keyword evidence="1 5" id="KW-0413">Isomerase</keyword>
<organism evidence="5 6">
    <name type="scientific">Trypanosoma cruzi marinkellei</name>
    <dbReference type="NCBI Taxonomy" id="85056"/>
    <lineage>
        <taxon>Eukaryota</taxon>
        <taxon>Discoba</taxon>
        <taxon>Euglenozoa</taxon>
        <taxon>Kinetoplastea</taxon>
        <taxon>Metakinetoplastina</taxon>
        <taxon>Trypanosomatida</taxon>
        <taxon>Trypanosomatidae</taxon>
        <taxon>Trypanosoma</taxon>
        <taxon>Schizotrypanum</taxon>
    </lineage>
</organism>
<feature type="region of interest" description="Disordered" evidence="2">
    <location>
        <begin position="1"/>
        <end position="23"/>
    </location>
</feature>
<dbReference type="Pfam" id="PF00254">
    <property type="entry name" value="FKBP_C"/>
    <property type="match status" value="1"/>
</dbReference>
<dbReference type="GO" id="GO:0003755">
    <property type="term" value="F:peptidyl-prolyl cis-trans isomerase activity"/>
    <property type="evidence" value="ECO:0007669"/>
    <property type="project" value="UniProtKB-KW"/>
</dbReference>
<keyword evidence="1" id="KW-0697">Rotamase</keyword>
<keyword evidence="3" id="KW-1133">Transmembrane helix</keyword>
<dbReference type="SUPFAM" id="SSF54534">
    <property type="entry name" value="FKBP-like"/>
    <property type="match status" value="1"/>
</dbReference>
<evidence type="ECO:0000313" key="5">
    <source>
        <dbReference type="EMBL" id="EKF31447.1"/>
    </source>
</evidence>
<evidence type="ECO:0000256" key="2">
    <source>
        <dbReference type="SAM" id="MobiDB-lite"/>
    </source>
</evidence>
<keyword evidence="6" id="KW-1185">Reference proteome</keyword>
<dbReference type="EC" id="5.2.1.8" evidence="1"/>
<dbReference type="Proteomes" id="UP000007350">
    <property type="component" value="Unassembled WGS sequence"/>
</dbReference>
<comment type="caution">
    <text evidence="5">The sequence shown here is derived from an EMBL/GenBank/DDBJ whole genome shotgun (WGS) entry which is preliminary data.</text>
</comment>
<dbReference type="EMBL" id="AHKC01010798">
    <property type="protein sequence ID" value="EKF31447.1"/>
    <property type="molecule type" value="Genomic_DNA"/>
</dbReference>
<keyword evidence="3" id="KW-0812">Transmembrane</keyword>
<dbReference type="PROSITE" id="PS50059">
    <property type="entry name" value="FKBP_PPIASE"/>
    <property type="match status" value="1"/>
</dbReference>
<evidence type="ECO:0000256" key="1">
    <source>
        <dbReference type="PROSITE-ProRule" id="PRU00277"/>
    </source>
</evidence>
<comment type="catalytic activity">
    <reaction evidence="1">
        <text>[protein]-peptidylproline (omega=180) = [protein]-peptidylproline (omega=0)</text>
        <dbReference type="Rhea" id="RHEA:16237"/>
        <dbReference type="Rhea" id="RHEA-COMP:10747"/>
        <dbReference type="Rhea" id="RHEA-COMP:10748"/>
        <dbReference type="ChEBI" id="CHEBI:83833"/>
        <dbReference type="ChEBI" id="CHEBI:83834"/>
        <dbReference type="EC" id="5.2.1.8"/>
    </reaction>
</comment>
<dbReference type="OrthoDB" id="1902587at2759"/>
<reference evidence="5 6" key="1">
    <citation type="journal article" date="2012" name="BMC Genomics">
        <title>Comparative genomic analysis of human infective Trypanosoma cruzi lineages with the bat-restricted subspecies T. cruzi marinkellei.</title>
        <authorList>
            <person name="Franzen O."/>
            <person name="Talavera-Lopez C."/>
            <person name="Ochaya S."/>
            <person name="Butler C.E."/>
            <person name="Messenger L.A."/>
            <person name="Lewis M.D."/>
            <person name="Llewellyn M.S."/>
            <person name="Marinkelle C.J."/>
            <person name="Tyler K.M."/>
            <person name="Miles M.A."/>
            <person name="Andersson B."/>
        </authorList>
    </citation>
    <scope>NUCLEOTIDE SEQUENCE [LARGE SCALE GENOMIC DNA]</scope>
    <source>
        <strain evidence="5 6">B7</strain>
    </source>
</reference>
<name>K2NR82_TRYCR</name>
<accession>K2NR82</accession>